<feature type="transmembrane region" description="Helical" evidence="3">
    <location>
        <begin position="981"/>
        <end position="1004"/>
    </location>
</feature>
<evidence type="ECO:0008006" key="6">
    <source>
        <dbReference type="Google" id="ProtNLM"/>
    </source>
</evidence>
<reference evidence="4" key="1">
    <citation type="submission" date="2021-01" db="EMBL/GenBank/DDBJ databases">
        <title>Metabolic potential, ecology and presence of endohyphal bacteria is reflected in genomic diversity of Mucoromycotina.</title>
        <authorList>
            <person name="Muszewska A."/>
            <person name="Okrasinska A."/>
            <person name="Steczkiewicz K."/>
            <person name="Drgas O."/>
            <person name="Orlowska M."/>
            <person name="Perlinska-Lenart U."/>
            <person name="Aleksandrzak-Piekarczyk T."/>
            <person name="Szatraj K."/>
            <person name="Zielenkiewicz U."/>
            <person name="Pilsyk S."/>
            <person name="Malc E."/>
            <person name="Mieczkowski P."/>
            <person name="Kruszewska J.S."/>
            <person name="Biernat P."/>
            <person name="Pawlowska J."/>
        </authorList>
    </citation>
    <scope>NUCLEOTIDE SEQUENCE</scope>
    <source>
        <strain evidence="4">WA0000018081</strain>
    </source>
</reference>
<accession>A0A8H7VW65</accession>
<keyword evidence="5" id="KW-1185">Reference proteome</keyword>
<keyword evidence="3" id="KW-1133">Transmembrane helix</keyword>
<evidence type="ECO:0000313" key="4">
    <source>
        <dbReference type="EMBL" id="KAG2229374.1"/>
    </source>
</evidence>
<comment type="caution">
    <text evidence="4">The sequence shown here is derived from an EMBL/GenBank/DDBJ whole genome shotgun (WGS) entry which is preliminary data.</text>
</comment>
<feature type="transmembrane region" description="Helical" evidence="3">
    <location>
        <begin position="860"/>
        <end position="880"/>
    </location>
</feature>
<gene>
    <name evidence="4" type="ORF">INT48_000911</name>
</gene>
<proteinExistence type="predicted"/>
<feature type="compositionally biased region" description="Polar residues" evidence="2">
    <location>
        <begin position="666"/>
        <end position="678"/>
    </location>
</feature>
<evidence type="ECO:0000256" key="3">
    <source>
        <dbReference type="SAM" id="Phobius"/>
    </source>
</evidence>
<keyword evidence="3" id="KW-0472">Membrane</keyword>
<dbReference type="Proteomes" id="UP000613177">
    <property type="component" value="Unassembled WGS sequence"/>
</dbReference>
<feature type="region of interest" description="Disordered" evidence="2">
    <location>
        <begin position="522"/>
        <end position="542"/>
    </location>
</feature>
<evidence type="ECO:0000313" key="5">
    <source>
        <dbReference type="Proteomes" id="UP000613177"/>
    </source>
</evidence>
<feature type="transmembrane region" description="Helical" evidence="3">
    <location>
        <begin position="951"/>
        <end position="969"/>
    </location>
</feature>
<evidence type="ECO:0000256" key="1">
    <source>
        <dbReference type="SAM" id="Coils"/>
    </source>
</evidence>
<feature type="region of interest" description="Disordered" evidence="2">
    <location>
        <begin position="661"/>
        <end position="687"/>
    </location>
</feature>
<feature type="coiled-coil region" evidence="1">
    <location>
        <begin position="1126"/>
        <end position="1154"/>
    </location>
</feature>
<organism evidence="4 5">
    <name type="scientific">Thamnidium elegans</name>
    <dbReference type="NCBI Taxonomy" id="101142"/>
    <lineage>
        <taxon>Eukaryota</taxon>
        <taxon>Fungi</taxon>
        <taxon>Fungi incertae sedis</taxon>
        <taxon>Mucoromycota</taxon>
        <taxon>Mucoromycotina</taxon>
        <taxon>Mucoromycetes</taxon>
        <taxon>Mucorales</taxon>
        <taxon>Mucorineae</taxon>
        <taxon>Mucoraceae</taxon>
        <taxon>Thamnidium</taxon>
    </lineage>
</organism>
<evidence type="ECO:0000256" key="2">
    <source>
        <dbReference type="SAM" id="MobiDB-lite"/>
    </source>
</evidence>
<dbReference type="AlphaFoldDB" id="A0A8H7VW65"/>
<feature type="compositionally biased region" description="Polar residues" evidence="2">
    <location>
        <begin position="20"/>
        <end position="30"/>
    </location>
</feature>
<name>A0A8H7VW65_9FUNG</name>
<dbReference type="EMBL" id="JAEPRE010000280">
    <property type="protein sequence ID" value="KAG2229374.1"/>
    <property type="molecule type" value="Genomic_DNA"/>
</dbReference>
<keyword evidence="3" id="KW-0812">Transmembrane</keyword>
<keyword evidence="1" id="KW-0175">Coiled coil</keyword>
<protein>
    <recommendedName>
        <fullName evidence="6">Ion transport domain-containing protein</fullName>
    </recommendedName>
</protein>
<feature type="transmembrane region" description="Helical" evidence="3">
    <location>
        <begin position="919"/>
        <end position="939"/>
    </location>
</feature>
<feature type="region of interest" description="Disordered" evidence="2">
    <location>
        <begin position="1"/>
        <end position="30"/>
    </location>
</feature>
<feature type="compositionally biased region" description="Basic and acidic residues" evidence="2">
    <location>
        <begin position="526"/>
        <end position="542"/>
    </location>
</feature>
<sequence>MSRLEHTDEESTLYYDSGVTHRSPSAINNRNTETEKVLLLDISSNKEWMASVNRNVRNANTTYLTVRRLIAVNADNRDDKITIEDGKQATATEDVPLSIDISSLINGMDQNHCKFLSISRDGKYIAFPGAIKNRENIECFLFEVLPKSVSRLTSVKLNGRAVFLNDEKDSLLFVDAESIRYSDFLNHPYKNIVFDLDILIPGVEASPTLHDSYIKSHPWLDLPGKTSDEVKKIIIFTRHIRQNILITPFDAIRIWSLSKKCILRSSISAKGQHIMAFSKSDNDAADNEIENNTLTAAYSEIDGVVNVYNVKHGLLVYDLKIQGGNFKKDNDVVFEVWYLDSKKRIHEARRNMGESYDELVLLKVFEPFIIQKRNLNGEDSLTGFYMSRNDDQLEINFLDLDIDTNNGSPIINWKNPTNTILSCSSEIDNSLLEFQNLKCGNIKIGEKEYLIRFGMHTIQLWKLNPDAKSGDPIRTNDELIYIRAYKGPDYGLNYSFRKTWVICEGDPIELTGGKISHRLKVNTMTKGDDDNNKTDDSKETPKYSHTEQIFLMPGEANNGRILDSHRFESACQALHYLYNAKGYKNKDNMDQLRSKTQGLITSALRGIGPKSTYFTNITGNKTLAMLASFEEGRKIIAKIITTPVKEAIHYWKDSRMGKNFRKKETVPSTNSPESTDNSLRSRRKKHRYQKMKDGTDTIARNENVLTVLIDNWSYYLFKLLFNRVLSDSKILGVGSLCAIMDVIVFLQEADSDLLFSSIKKLSYLRIGEKTLGLLDSELNAYRESYAFHYKDVVNFSNMEPHTIREELKSYTQAEWRLLKRKKDSSIMALNRRSNTIFKQGDTIFEVSLEYKWKTFARTRFILICFIHALYYISYSTGVLFSRSLYATETENEFDMQHPEIRQFFITPYKMHYILSGYNWVDIAAFIFPAITVLQSLLGWDHFSEVSSFTALILWSHGILRLRVISHFGITLEIIIQLFKRVFSTLCIIFLAVVAFTMSFIVLLAPETDSFFQENYLGDFTSNASLTGKVDFADVSADNGFTNWFKAFSRVWLFIFGVWDPITQGKAGDSKMLMAIALMASAVEEVRKRGRKAWVGHFAAVVSEIELLWCSKAEQNDRENNPSYIYYVAKEETILKQEEELEEETKELYKKLNIKPKIPTRIRF</sequence>